<comment type="similarity">
    <text evidence="1 13 17">Belongs to the NAD-dependent glycerol-3-phosphate dehydrogenase family.</text>
</comment>
<dbReference type="NCBIfam" id="NF000942">
    <property type="entry name" value="PRK00094.1-4"/>
    <property type="match status" value="1"/>
</dbReference>
<keyword evidence="8 13" id="KW-1208">Phospholipid metabolism</keyword>
<evidence type="ECO:0000256" key="15">
    <source>
        <dbReference type="PIRSR" id="PIRSR000114-2"/>
    </source>
</evidence>
<feature type="binding site" evidence="13">
    <location>
        <position position="100"/>
    </location>
    <ligand>
        <name>NADPH</name>
        <dbReference type="ChEBI" id="CHEBI:57783"/>
    </ligand>
</feature>
<dbReference type="RefSeq" id="WP_068549770.1">
    <property type="nucleotide sequence ID" value="NZ_AP013035.1"/>
</dbReference>
<dbReference type="PIRSF" id="PIRSF000114">
    <property type="entry name" value="Glycerol-3-P_dh"/>
    <property type="match status" value="1"/>
</dbReference>
<organism evidence="20 21">
    <name type="scientific">Thermosulfidibacter takaii (strain DSM 17441 / JCM 13301 / NBRC 103674 / ABI70S6)</name>
    <dbReference type="NCBI Taxonomy" id="1298851"/>
    <lineage>
        <taxon>Bacteria</taxon>
        <taxon>Pseudomonadati</taxon>
        <taxon>Thermosulfidibacterota</taxon>
        <taxon>Thermosulfidibacteria</taxon>
        <taxon>Thermosulfidibacterales</taxon>
        <taxon>Thermosulfidibacteraceae</taxon>
    </lineage>
</organism>
<dbReference type="Gene3D" id="1.10.1040.10">
    <property type="entry name" value="N-(1-d-carboxylethyl)-l-norvaline Dehydrogenase, domain 2"/>
    <property type="match status" value="1"/>
</dbReference>
<evidence type="ECO:0000313" key="20">
    <source>
        <dbReference type="EMBL" id="BAT71774.1"/>
    </source>
</evidence>
<dbReference type="InterPro" id="IPR006168">
    <property type="entry name" value="G3P_DH_NAD-dep"/>
</dbReference>
<dbReference type="InterPro" id="IPR006109">
    <property type="entry name" value="G3P_DH_NAD-dep_C"/>
</dbReference>
<comment type="function">
    <text evidence="13">Catalyzes the reduction of the glycolytic intermediate dihydroxyacetone phosphate (DHAP) to sn-glycerol 3-phosphate (G3P), the key precursor for phospholipid synthesis.</text>
</comment>
<feature type="binding site" evidence="16">
    <location>
        <position position="131"/>
    </location>
    <ligand>
        <name>NAD(+)</name>
        <dbReference type="ChEBI" id="CHEBI:57540"/>
    </ligand>
</feature>
<comment type="catalytic activity">
    <reaction evidence="13">
        <text>sn-glycerol 3-phosphate + NAD(+) = dihydroxyacetone phosphate + NADH + H(+)</text>
        <dbReference type="Rhea" id="RHEA:11092"/>
        <dbReference type="ChEBI" id="CHEBI:15378"/>
        <dbReference type="ChEBI" id="CHEBI:57540"/>
        <dbReference type="ChEBI" id="CHEBI:57597"/>
        <dbReference type="ChEBI" id="CHEBI:57642"/>
        <dbReference type="ChEBI" id="CHEBI:57945"/>
        <dbReference type="EC" id="1.1.1.94"/>
    </reaction>
</comment>
<dbReference type="PRINTS" id="PR00077">
    <property type="entry name" value="GPDHDRGNASE"/>
</dbReference>
<reference evidence="21" key="1">
    <citation type="journal article" date="2018" name="Science">
        <title>A primordial and reversible TCA cycle in a facultatively chemolithoautotrophic thermophile.</title>
        <authorList>
            <person name="Nunoura T."/>
            <person name="Chikaraishi Y."/>
            <person name="Izaki R."/>
            <person name="Suwa T."/>
            <person name="Sato T."/>
            <person name="Harada T."/>
            <person name="Mori K."/>
            <person name="Kato Y."/>
            <person name="Miyazaki M."/>
            <person name="Shimamura S."/>
            <person name="Yanagawa K."/>
            <person name="Shuto A."/>
            <person name="Ohkouchi N."/>
            <person name="Fujita N."/>
            <person name="Takaki Y."/>
            <person name="Atomi H."/>
            <person name="Takai K."/>
        </authorList>
    </citation>
    <scope>NUCLEOTIDE SEQUENCE [LARGE SCALE GENOMIC DNA]</scope>
    <source>
        <strain evidence="21">DSM 17441 / JCM 13301 / NBRC 103674 / ABI70S6</strain>
    </source>
</reference>
<evidence type="ECO:0000256" key="12">
    <source>
        <dbReference type="ARBA" id="ARBA00080511"/>
    </source>
</evidence>
<evidence type="ECO:0000256" key="13">
    <source>
        <dbReference type="HAMAP-Rule" id="MF_00394"/>
    </source>
</evidence>
<dbReference type="Gene3D" id="3.40.50.720">
    <property type="entry name" value="NAD(P)-binding Rossmann-like Domain"/>
    <property type="match status" value="1"/>
</dbReference>
<feature type="binding site" evidence="13">
    <location>
        <position position="272"/>
    </location>
    <ligand>
        <name>NADPH</name>
        <dbReference type="ChEBI" id="CHEBI:57783"/>
    </ligand>
</feature>
<feature type="binding site" evidence="13">
    <location>
        <position position="100"/>
    </location>
    <ligand>
        <name>sn-glycerol 3-phosphate</name>
        <dbReference type="ChEBI" id="CHEBI:57597"/>
    </ligand>
</feature>
<keyword evidence="4 13" id="KW-0560">Oxidoreductase</keyword>
<feature type="binding site" evidence="15">
    <location>
        <begin position="246"/>
        <end position="247"/>
    </location>
    <ligand>
        <name>substrate</name>
    </ligand>
</feature>
<sequence>MVGVVGAGAWGTTVANLLAKKGLQVCLWCREKEVKESVEREKQNNLFLPGVKLSENIKPTNNLKELEDCSVLVNAVPVQFIRQVWDGFDFKCDYLVNLSKGIEVKTGERVSEIFKDLGIDRYVILSGPSFAKEVALEKPTAVTVASDSEELAVSARELFSTSCFRVYSHTDVVGVEIAGALKNVIAIAAGISDGLGLGLNARASLINRGLVEIARFGVAFGAQEKTFWGLAGMGDLVLTCTGDLSRNRRLGLEIGRGRKFEEIVASSRSVFEGSETVKAVKKLADEKGIDMPISFEVYNILVKGKDPLLSVRHLLERELKFEFH</sequence>
<evidence type="ECO:0000256" key="4">
    <source>
        <dbReference type="ARBA" id="ARBA00023002"/>
    </source>
</evidence>
<evidence type="ECO:0000256" key="8">
    <source>
        <dbReference type="ARBA" id="ARBA00023264"/>
    </source>
</evidence>
<feature type="domain" description="Glycerol-3-phosphate dehydrogenase NAD-dependent C-terminal" evidence="19">
    <location>
        <begin position="171"/>
        <end position="307"/>
    </location>
</feature>
<evidence type="ECO:0000256" key="10">
    <source>
        <dbReference type="ARBA" id="ARBA00066687"/>
    </source>
</evidence>
<dbReference type="InterPro" id="IPR008927">
    <property type="entry name" value="6-PGluconate_DH-like_C_sf"/>
</dbReference>
<dbReference type="GO" id="GO:0141152">
    <property type="term" value="F:glycerol-3-phosphate dehydrogenase (NAD+) activity"/>
    <property type="evidence" value="ECO:0007669"/>
    <property type="project" value="RHEA"/>
</dbReference>
<feature type="binding site" evidence="13">
    <location>
        <position position="270"/>
    </location>
    <ligand>
        <name>NADPH</name>
        <dbReference type="ChEBI" id="CHEBI:57783"/>
    </ligand>
</feature>
<feature type="binding site" evidence="13">
    <location>
        <position position="245"/>
    </location>
    <ligand>
        <name>sn-glycerol 3-phosphate</name>
        <dbReference type="ChEBI" id="CHEBI:57597"/>
    </ligand>
</feature>
<dbReference type="PATRIC" id="fig|1298851.3.peg.1015"/>
<dbReference type="GO" id="GO:0005829">
    <property type="term" value="C:cytosol"/>
    <property type="evidence" value="ECO:0007669"/>
    <property type="project" value="TreeGrafter"/>
</dbReference>
<dbReference type="AlphaFoldDB" id="A0A0S3QTW6"/>
<dbReference type="GO" id="GO:0046168">
    <property type="term" value="P:glycerol-3-phosphate catabolic process"/>
    <property type="evidence" value="ECO:0007669"/>
    <property type="project" value="InterPro"/>
</dbReference>
<evidence type="ECO:0000256" key="6">
    <source>
        <dbReference type="ARBA" id="ARBA00023098"/>
    </source>
</evidence>
<dbReference type="Proteomes" id="UP000063234">
    <property type="component" value="Chromosome"/>
</dbReference>
<dbReference type="UniPathway" id="UPA00940"/>
<dbReference type="FunFam" id="3.40.50.720:FF:000019">
    <property type="entry name" value="Glycerol-3-phosphate dehydrogenase [NAD(P)+]"/>
    <property type="match status" value="1"/>
</dbReference>
<dbReference type="InterPro" id="IPR013328">
    <property type="entry name" value="6PGD_dom2"/>
</dbReference>
<dbReference type="STRING" id="1298851.TST_0976"/>
<comment type="subcellular location">
    <subcellularLocation>
        <location evidence="13">Cytoplasm</location>
    </subcellularLocation>
</comment>
<keyword evidence="13" id="KW-0963">Cytoplasm</keyword>
<dbReference type="KEGG" id="ttk:TST_0976"/>
<dbReference type="PANTHER" id="PTHR11728">
    <property type="entry name" value="GLYCEROL-3-PHOSPHATE DEHYDROGENASE"/>
    <property type="match status" value="1"/>
</dbReference>
<accession>A0A0S3QTW6</accession>
<gene>
    <name evidence="13 20" type="primary">gpsA</name>
    <name evidence="20" type="ORF">TST_0976</name>
</gene>
<dbReference type="GO" id="GO:0006650">
    <property type="term" value="P:glycerophospholipid metabolic process"/>
    <property type="evidence" value="ECO:0007669"/>
    <property type="project" value="UniProtKB-UniRule"/>
</dbReference>
<dbReference type="NCBIfam" id="NF000940">
    <property type="entry name" value="PRK00094.1-2"/>
    <property type="match status" value="1"/>
</dbReference>
<comment type="pathway">
    <text evidence="13">Membrane lipid metabolism; glycerophospholipid metabolism.</text>
</comment>
<feature type="domain" description="Glycerol-3-phosphate dehydrogenase NAD-dependent N-terminal" evidence="18">
    <location>
        <begin position="2"/>
        <end position="151"/>
    </location>
</feature>
<dbReference type="EC" id="1.1.1.94" evidence="10 13"/>
<evidence type="ECO:0000313" key="21">
    <source>
        <dbReference type="Proteomes" id="UP000063234"/>
    </source>
</evidence>
<dbReference type="SUPFAM" id="SSF48179">
    <property type="entry name" value="6-phosphogluconate dehydrogenase C-terminal domain-like"/>
    <property type="match status" value="1"/>
</dbReference>
<dbReference type="Pfam" id="PF07479">
    <property type="entry name" value="NAD_Gly3P_dh_C"/>
    <property type="match status" value="1"/>
</dbReference>
<evidence type="ECO:0000256" key="3">
    <source>
        <dbReference type="ARBA" id="ARBA00022857"/>
    </source>
</evidence>
<feature type="binding site" evidence="13">
    <location>
        <position position="10"/>
    </location>
    <ligand>
        <name>NADPH</name>
        <dbReference type="ChEBI" id="CHEBI:57783"/>
    </ligand>
</feature>
<feature type="binding site" evidence="15">
    <location>
        <position position="100"/>
    </location>
    <ligand>
        <name>substrate</name>
    </ligand>
</feature>
<feature type="binding site" evidence="13">
    <location>
        <position position="246"/>
    </location>
    <ligand>
        <name>NADPH</name>
        <dbReference type="ChEBI" id="CHEBI:57783"/>
    </ligand>
</feature>
<feature type="binding site" evidence="13">
    <location>
        <position position="131"/>
    </location>
    <ligand>
        <name>NADPH</name>
        <dbReference type="ChEBI" id="CHEBI:57783"/>
    </ligand>
</feature>
<name>A0A0S3QTW6_THET7</name>
<feature type="binding site" evidence="16">
    <location>
        <begin position="6"/>
        <end position="11"/>
    </location>
    <ligand>
        <name>NAD(+)</name>
        <dbReference type="ChEBI" id="CHEBI:57540"/>
    </ligand>
</feature>
<evidence type="ECO:0000256" key="1">
    <source>
        <dbReference type="ARBA" id="ARBA00011009"/>
    </source>
</evidence>
<comment type="catalytic activity">
    <reaction evidence="9">
        <text>sn-glycerol 3-phosphate + NADP(+) = dihydroxyacetone phosphate + NADPH + H(+)</text>
        <dbReference type="Rhea" id="RHEA:11096"/>
        <dbReference type="ChEBI" id="CHEBI:15378"/>
        <dbReference type="ChEBI" id="CHEBI:57597"/>
        <dbReference type="ChEBI" id="CHEBI:57642"/>
        <dbReference type="ChEBI" id="CHEBI:57783"/>
        <dbReference type="ChEBI" id="CHEBI:58349"/>
        <dbReference type="EC" id="1.1.1.94"/>
    </reaction>
    <physiologicalReaction direction="right-to-left" evidence="9">
        <dbReference type="Rhea" id="RHEA:11098"/>
    </physiologicalReaction>
</comment>
<keyword evidence="5 13" id="KW-0520">NAD</keyword>
<keyword evidence="21" id="KW-1185">Reference proteome</keyword>
<dbReference type="InterPro" id="IPR011128">
    <property type="entry name" value="G3P_DH_NAD-dep_N"/>
</dbReference>
<dbReference type="SUPFAM" id="SSF51735">
    <property type="entry name" value="NAD(P)-binding Rossmann-fold domains"/>
    <property type="match status" value="1"/>
</dbReference>
<feature type="binding site" evidence="13">
    <location>
        <position position="30"/>
    </location>
    <ligand>
        <name>NADPH</name>
        <dbReference type="ChEBI" id="CHEBI:57783"/>
    </ligand>
</feature>
<feature type="binding site" evidence="13">
    <location>
        <position position="182"/>
    </location>
    <ligand>
        <name>sn-glycerol 3-phosphate</name>
        <dbReference type="ChEBI" id="CHEBI:57597"/>
    </ligand>
</feature>
<comment type="caution">
    <text evidence="13">Lacks conserved residue(s) required for the propagation of feature annotation.</text>
</comment>
<dbReference type="GO" id="GO:0051287">
    <property type="term" value="F:NAD binding"/>
    <property type="evidence" value="ECO:0007669"/>
    <property type="project" value="InterPro"/>
</dbReference>
<dbReference type="PANTHER" id="PTHR11728:SF1">
    <property type="entry name" value="GLYCEROL-3-PHOSPHATE DEHYDROGENASE [NAD(+)] 2, CHLOROPLASTIC"/>
    <property type="match status" value="1"/>
</dbReference>
<proteinExistence type="inferred from homology"/>
<keyword evidence="13" id="KW-0547">Nucleotide-binding</keyword>
<keyword evidence="7 13" id="KW-0594">Phospholipid biosynthesis</keyword>
<dbReference type="GO" id="GO:0141153">
    <property type="term" value="F:glycerol-3-phosphate dehydrogenase (NADP+) activity"/>
    <property type="evidence" value="ECO:0007669"/>
    <property type="project" value="RHEA"/>
</dbReference>
<evidence type="ECO:0000259" key="19">
    <source>
        <dbReference type="Pfam" id="PF07479"/>
    </source>
</evidence>
<keyword evidence="6 13" id="KW-0443">Lipid metabolism</keyword>
<feature type="binding site" evidence="16">
    <location>
        <position position="80"/>
    </location>
    <ligand>
        <name>NAD(+)</name>
        <dbReference type="ChEBI" id="CHEBI:57540"/>
    </ligand>
</feature>
<evidence type="ECO:0000256" key="5">
    <source>
        <dbReference type="ARBA" id="ARBA00023027"/>
    </source>
</evidence>
<feature type="active site" description="Proton acceptor" evidence="13 14">
    <location>
        <position position="182"/>
    </location>
</feature>
<feature type="binding site" evidence="13">
    <location>
        <position position="127"/>
    </location>
    <ligand>
        <name>sn-glycerol 3-phosphate</name>
        <dbReference type="ChEBI" id="CHEBI:57597"/>
    </ligand>
</feature>
<dbReference type="EMBL" id="AP013035">
    <property type="protein sequence ID" value="BAT71774.1"/>
    <property type="molecule type" value="Genomic_DNA"/>
</dbReference>
<evidence type="ECO:0000256" key="14">
    <source>
        <dbReference type="PIRSR" id="PIRSR000114-1"/>
    </source>
</evidence>
<dbReference type="GO" id="GO:0005975">
    <property type="term" value="P:carbohydrate metabolic process"/>
    <property type="evidence" value="ECO:0007669"/>
    <property type="project" value="InterPro"/>
</dbReference>
<dbReference type="PROSITE" id="PS00957">
    <property type="entry name" value="NAD_G3PDH"/>
    <property type="match status" value="1"/>
</dbReference>
<feature type="binding site" evidence="13">
    <location>
        <position position="246"/>
    </location>
    <ligand>
        <name>sn-glycerol 3-phosphate</name>
        <dbReference type="ChEBI" id="CHEBI:57597"/>
    </ligand>
</feature>
<evidence type="ECO:0000256" key="17">
    <source>
        <dbReference type="RuleBase" id="RU000437"/>
    </source>
</evidence>
<feature type="binding site" evidence="13">
    <location>
        <position position="247"/>
    </location>
    <ligand>
        <name>sn-glycerol 3-phosphate</name>
        <dbReference type="ChEBI" id="CHEBI:57597"/>
    </ligand>
</feature>
<dbReference type="InterPro" id="IPR036291">
    <property type="entry name" value="NAD(P)-bd_dom_sf"/>
</dbReference>
<dbReference type="Pfam" id="PF01210">
    <property type="entry name" value="NAD_Gly3P_dh_N"/>
    <property type="match status" value="1"/>
</dbReference>
<keyword evidence="3 13" id="KW-0521">NADP</keyword>
<evidence type="ECO:0000256" key="2">
    <source>
        <dbReference type="ARBA" id="ARBA00022516"/>
    </source>
</evidence>
<keyword evidence="2 13" id="KW-0444">Lipid biosynthesis</keyword>
<dbReference type="FunFam" id="1.10.1040.10:FF:000001">
    <property type="entry name" value="Glycerol-3-phosphate dehydrogenase [NAD(P)+]"/>
    <property type="match status" value="1"/>
</dbReference>
<feature type="binding site" evidence="13">
    <location>
        <position position="235"/>
    </location>
    <ligand>
        <name>sn-glycerol 3-phosphate</name>
        <dbReference type="ChEBI" id="CHEBI:57597"/>
    </ligand>
</feature>
<feature type="binding site" evidence="16">
    <location>
        <position position="246"/>
    </location>
    <ligand>
        <name>NAD(+)</name>
        <dbReference type="ChEBI" id="CHEBI:57540"/>
    </ligand>
</feature>
<dbReference type="GO" id="GO:0008654">
    <property type="term" value="P:phospholipid biosynthetic process"/>
    <property type="evidence" value="ECO:0007669"/>
    <property type="project" value="UniProtKB-KW"/>
</dbReference>
<evidence type="ECO:0000256" key="9">
    <source>
        <dbReference type="ARBA" id="ARBA00052716"/>
    </source>
</evidence>
<feature type="binding site" evidence="13">
    <location>
        <position position="129"/>
    </location>
    <ligand>
        <name>sn-glycerol 3-phosphate</name>
        <dbReference type="ChEBI" id="CHEBI:57597"/>
    </ligand>
</feature>
<evidence type="ECO:0000256" key="7">
    <source>
        <dbReference type="ARBA" id="ARBA00023209"/>
    </source>
</evidence>
<evidence type="ECO:0000256" key="11">
    <source>
        <dbReference type="ARBA" id="ARBA00069372"/>
    </source>
</evidence>
<dbReference type="GO" id="GO:0046167">
    <property type="term" value="P:glycerol-3-phosphate biosynthetic process"/>
    <property type="evidence" value="ECO:0007669"/>
    <property type="project" value="UniProtKB-UniRule"/>
</dbReference>
<dbReference type="HAMAP" id="MF_00394">
    <property type="entry name" value="NAD_Glyc3P_dehydrog"/>
    <property type="match status" value="1"/>
</dbReference>
<evidence type="ECO:0000259" key="18">
    <source>
        <dbReference type="Pfam" id="PF01210"/>
    </source>
</evidence>
<evidence type="ECO:0000256" key="16">
    <source>
        <dbReference type="PIRSR" id="PIRSR000114-3"/>
    </source>
</evidence>
<protein>
    <recommendedName>
        <fullName evidence="11 13">Glycerol-3-phosphate dehydrogenase [NAD(P)+]</fullName>
        <ecNumber evidence="10 13">1.1.1.94</ecNumber>
    </recommendedName>
    <alternativeName>
        <fullName evidence="13">NAD(P)(+)-dependent glycerol-3-phosphate dehydrogenase</fullName>
    </alternativeName>
    <alternativeName>
        <fullName evidence="12 13">NAD(P)H-dependent dihydroxyacetone-phosphate reductase</fullName>
    </alternativeName>
</protein>